<dbReference type="GO" id="GO:0000724">
    <property type="term" value="P:double-strand break repair via homologous recombination"/>
    <property type="evidence" value="ECO:0007669"/>
    <property type="project" value="TreeGrafter"/>
</dbReference>
<reference evidence="4 5" key="1">
    <citation type="submission" date="2016-08" db="EMBL/GenBank/DDBJ databases">
        <title>A Parts List for Fungal Cellulosomes Revealed by Comparative Genomics.</title>
        <authorList>
            <consortium name="DOE Joint Genome Institute"/>
            <person name="Haitjema C.H."/>
            <person name="Gilmore S.P."/>
            <person name="Henske J.K."/>
            <person name="Solomon K.V."/>
            <person name="De Groot R."/>
            <person name="Kuo A."/>
            <person name="Mondo S.J."/>
            <person name="Salamov A.A."/>
            <person name="Labutti K."/>
            <person name="Zhao Z."/>
            <person name="Chiniquy J."/>
            <person name="Barry K."/>
            <person name="Brewer H.M."/>
            <person name="Purvine S.O."/>
            <person name="Wright A.T."/>
            <person name="Boxma B."/>
            <person name="Van Alen T."/>
            <person name="Hackstein J.H."/>
            <person name="Baker S.E."/>
            <person name="Grigoriev I.V."/>
            <person name="O'Malley M.A."/>
        </authorList>
    </citation>
    <scope>NUCLEOTIDE SEQUENCE [LARGE SCALE GENOMIC DNA]</scope>
    <source>
        <strain evidence="4 5">S4</strain>
    </source>
</reference>
<keyword evidence="2" id="KW-0539">Nucleus</keyword>
<dbReference type="InterPro" id="IPR007834">
    <property type="entry name" value="DSS1_SEM1"/>
</dbReference>
<gene>
    <name evidence="4" type="ORF">BCR32DRAFT_289464</name>
</gene>
<dbReference type="Pfam" id="PF05160">
    <property type="entry name" value="DSS1_SEM1"/>
    <property type="match status" value="1"/>
</dbReference>
<comment type="function">
    <text evidence="2">Component of the 26S proteasome, a multiprotein complex involved in the ATP-dependent degradation of ubiquitinated proteins.</text>
</comment>
<comment type="caution">
    <text evidence="4">The sequence shown here is derived from an EMBL/GenBank/DDBJ whole genome shotgun (WGS) entry which is preliminary data.</text>
</comment>
<dbReference type="PANTHER" id="PTHR16771:SF0">
    <property type="entry name" value="26S PROTEASOME COMPLEX SUBUNIT SEM1"/>
    <property type="match status" value="1"/>
</dbReference>
<dbReference type="AlphaFoldDB" id="A0A1Y1XN69"/>
<feature type="region of interest" description="Disordered" evidence="3">
    <location>
        <begin position="1"/>
        <end position="23"/>
    </location>
</feature>
<sequence length="86" mass="10156">MADPKDKNTSTDAETTPAEDEKTVEKKVNVLEDDDEFEDFPADEWEDVKIEHQWQDTWEDDNNEDDFYNQLMNETEKITGVQPMKL</sequence>
<dbReference type="Proteomes" id="UP000193944">
    <property type="component" value="Unassembled WGS sequence"/>
</dbReference>
<evidence type="ECO:0000256" key="3">
    <source>
        <dbReference type="SAM" id="MobiDB-lite"/>
    </source>
</evidence>
<name>A0A1Y1XN69_9FUNG</name>
<comment type="subcellular location">
    <subcellularLocation>
        <location evidence="2">Nucleus</location>
    </subcellularLocation>
</comment>
<dbReference type="GO" id="GO:0005634">
    <property type="term" value="C:nucleus"/>
    <property type="evidence" value="ECO:0007669"/>
    <property type="project" value="UniProtKB-SubCell"/>
</dbReference>
<proteinExistence type="inferred from homology"/>
<keyword evidence="5" id="KW-1185">Reference proteome</keyword>
<evidence type="ECO:0000313" key="5">
    <source>
        <dbReference type="Proteomes" id="UP000193944"/>
    </source>
</evidence>
<comment type="similarity">
    <text evidence="1 2">Belongs to the DSS1/SEM1 family.</text>
</comment>
<dbReference type="EMBL" id="MCFG01000011">
    <property type="protein sequence ID" value="ORX87207.1"/>
    <property type="molecule type" value="Genomic_DNA"/>
</dbReference>
<organism evidence="4 5">
    <name type="scientific">Anaeromyces robustus</name>
    <dbReference type="NCBI Taxonomy" id="1754192"/>
    <lineage>
        <taxon>Eukaryota</taxon>
        <taxon>Fungi</taxon>
        <taxon>Fungi incertae sedis</taxon>
        <taxon>Chytridiomycota</taxon>
        <taxon>Chytridiomycota incertae sedis</taxon>
        <taxon>Neocallimastigomycetes</taxon>
        <taxon>Neocallimastigales</taxon>
        <taxon>Neocallimastigaceae</taxon>
        <taxon>Anaeromyces</taxon>
    </lineage>
</organism>
<keyword evidence="2" id="KW-0647">Proteasome</keyword>
<dbReference type="GO" id="GO:0008541">
    <property type="term" value="C:proteasome regulatory particle, lid subcomplex"/>
    <property type="evidence" value="ECO:0007669"/>
    <property type="project" value="UniProtKB-UniRule"/>
</dbReference>
<evidence type="ECO:0000313" key="4">
    <source>
        <dbReference type="EMBL" id="ORX87207.1"/>
    </source>
</evidence>
<protein>
    <recommendedName>
        <fullName evidence="2">26S proteasome complex subunit SEM1</fullName>
    </recommendedName>
</protein>
<evidence type="ECO:0000256" key="1">
    <source>
        <dbReference type="ARBA" id="ARBA00034491"/>
    </source>
</evidence>
<dbReference type="GO" id="GO:0043248">
    <property type="term" value="P:proteasome assembly"/>
    <property type="evidence" value="ECO:0007669"/>
    <property type="project" value="UniProtKB-UniRule"/>
</dbReference>
<accession>A0A1Y1XN69</accession>
<dbReference type="SMART" id="SM01385">
    <property type="entry name" value="DSS1_SEM1"/>
    <property type="match status" value="1"/>
</dbReference>
<evidence type="ECO:0000256" key="2">
    <source>
        <dbReference type="RuleBase" id="RU369057"/>
    </source>
</evidence>
<dbReference type="GO" id="GO:0006406">
    <property type="term" value="P:mRNA export from nucleus"/>
    <property type="evidence" value="ECO:0007669"/>
    <property type="project" value="UniProtKB-UniRule"/>
</dbReference>
<dbReference type="PANTHER" id="PTHR16771">
    <property type="entry name" value="26 PROTEASOME COMPLEX SUBUNIT DSS1"/>
    <property type="match status" value="1"/>
</dbReference>
<dbReference type="OrthoDB" id="2130961at2759"/>
<reference evidence="4 5" key="2">
    <citation type="submission" date="2016-08" db="EMBL/GenBank/DDBJ databases">
        <title>Pervasive Adenine N6-methylation of Active Genes in Fungi.</title>
        <authorList>
            <consortium name="DOE Joint Genome Institute"/>
            <person name="Mondo S.J."/>
            <person name="Dannebaum R.O."/>
            <person name="Kuo R.C."/>
            <person name="Labutti K."/>
            <person name="Haridas S."/>
            <person name="Kuo A."/>
            <person name="Salamov A."/>
            <person name="Ahrendt S.R."/>
            <person name="Lipzen A."/>
            <person name="Sullivan W."/>
            <person name="Andreopoulos W.B."/>
            <person name="Clum A."/>
            <person name="Lindquist E."/>
            <person name="Daum C."/>
            <person name="Ramamoorthy G.K."/>
            <person name="Gryganskyi A."/>
            <person name="Culley D."/>
            <person name="Magnuson J.K."/>
            <person name="James T.Y."/>
            <person name="O'Malley M.A."/>
            <person name="Stajich J.E."/>
            <person name="Spatafora J.W."/>
            <person name="Visel A."/>
            <person name="Grigoriev I.V."/>
        </authorList>
    </citation>
    <scope>NUCLEOTIDE SEQUENCE [LARGE SCALE GENOMIC DNA]</scope>
    <source>
        <strain evidence="4 5">S4</strain>
    </source>
</reference>